<dbReference type="InterPro" id="IPR036754">
    <property type="entry name" value="YbaK/aa-tRNA-synt-asso_dom_sf"/>
</dbReference>
<dbReference type="GO" id="GO:0002161">
    <property type="term" value="F:aminoacyl-tRNA deacylase activity"/>
    <property type="evidence" value="ECO:0007669"/>
    <property type="project" value="InterPro"/>
</dbReference>
<sequence>MRVESLEAQQKKNKRNVIQQRMKGPPEALDPFANHIRVLATAAGFKDIRLVRCPDPYYTWTLEKRRSYLSAPAVSHLTKSIVMVNTRHEGPSDPSHPTSSKYLCCVVPYDAKIDSDKLRAAIRAMFLERGLPTPSIKAFNYRLGEDCIQVTGYVPNGVTPLGLLTPMPVVVAKQITELRPEEFWLGAGEVSLKWRVQIDEFFQCFNPFVIDFVNKDDK</sequence>
<keyword evidence="2" id="KW-1185">Reference proteome</keyword>
<dbReference type="PANTHER" id="PTHR30411">
    <property type="entry name" value="CYTOPLASMIC PROTEIN"/>
    <property type="match status" value="1"/>
</dbReference>
<dbReference type="SUPFAM" id="SSF55826">
    <property type="entry name" value="YbaK/ProRS associated domain"/>
    <property type="match status" value="1"/>
</dbReference>
<dbReference type="STRING" id="448386.A0A2V3IUX1"/>
<dbReference type="PANTHER" id="PTHR30411:SF4">
    <property type="entry name" value="YBAK_AMINOACYL-TRNA SYNTHETASE-ASSOCIATED DOMAIN-CONTAINING PROTEIN"/>
    <property type="match status" value="1"/>
</dbReference>
<dbReference type="CDD" id="cd04332">
    <property type="entry name" value="YbaK_like"/>
    <property type="match status" value="1"/>
</dbReference>
<evidence type="ECO:0000313" key="2">
    <source>
        <dbReference type="Proteomes" id="UP000247409"/>
    </source>
</evidence>
<gene>
    <name evidence="1" type="ORF">BWQ96_04346</name>
</gene>
<organism evidence="1 2">
    <name type="scientific">Gracilariopsis chorda</name>
    <dbReference type="NCBI Taxonomy" id="448386"/>
    <lineage>
        <taxon>Eukaryota</taxon>
        <taxon>Rhodophyta</taxon>
        <taxon>Florideophyceae</taxon>
        <taxon>Rhodymeniophycidae</taxon>
        <taxon>Gracilariales</taxon>
        <taxon>Gracilariaceae</taxon>
        <taxon>Gracilariopsis</taxon>
    </lineage>
</organism>
<proteinExistence type="predicted"/>
<comment type="caution">
    <text evidence="1">The sequence shown here is derived from an EMBL/GenBank/DDBJ whole genome shotgun (WGS) entry which is preliminary data.</text>
</comment>
<dbReference type="OrthoDB" id="1058301at2759"/>
<dbReference type="EMBL" id="NBIV01000050">
    <property type="protein sequence ID" value="PXF45911.1"/>
    <property type="molecule type" value="Genomic_DNA"/>
</dbReference>
<protein>
    <recommendedName>
        <fullName evidence="3">YbaK/aminoacyl-tRNA synthetase-associated domain-containing protein</fullName>
    </recommendedName>
</protein>
<reference evidence="1 2" key="1">
    <citation type="journal article" date="2018" name="Mol. Biol. Evol.">
        <title>Analysis of the draft genome of the red seaweed Gracilariopsis chorda provides insights into genome size evolution in Rhodophyta.</title>
        <authorList>
            <person name="Lee J."/>
            <person name="Yang E.C."/>
            <person name="Graf L."/>
            <person name="Yang J.H."/>
            <person name="Qiu H."/>
            <person name="Zel Zion U."/>
            <person name="Chan C.X."/>
            <person name="Stephens T.G."/>
            <person name="Weber A.P.M."/>
            <person name="Boo G.H."/>
            <person name="Boo S.M."/>
            <person name="Kim K.M."/>
            <person name="Shin Y."/>
            <person name="Jung M."/>
            <person name="Lee S.J."/>
            <person name="Yim H.S."/>
            <person name="Lee J.H."/>
            <person name="Bhattacharya D."/>
            <person name="Yoon H.S."/>
        </authorList>
    </citation>
    <scope>NUCLEOTIDE SEQUENCE [LARGE SCALE GENOMIC DNA]</scope>
    <source>
        <strain evidence="1 2">SKKU-2015</strain>
        <tissue evidence="1">Whole body</tissue>
    </source>
</reference>
<dbReference type="Proteomes" id="UP000247409">
    <property type="component" value="Unassembled WGS sequence"/>
</dbReference>
<dbReference type="AlphaFoldDB" id="A0A2V3IUX1"/>
<name>A0A2V3IUX1_9FLOR</name>
<accession>A0A2V3IUX1</accession>
<evidence type="ECO:0008006" key="3">
    <source>
        <dbReference type="Google" id="ProtNLM"/>
    </source>
</evidence>
<dbReference type="Gene3D" id="3.90.960.10">
    <property type="entry name" value="YbaK/aminoacyl-tRNA synthetase-associated domain"/>
    <property type="match status" value="1"/>
</dbReference>
<evidence type="ECO:0000313" key="1">
    <source>
        <dbReference type="EMBL" id="PXF45911.1"/>
    </source>
</evidence>